<dbReference type="EMBL" id="CM047942">
    <property type="protein sequence ID" value="KAI9901048.1"/>
    <property type="molecule type" value="Genomic_DNA"/>
</dbReference>
<name>A0ACC0V4A8_9HYPO</name>
<evidence type="ECO:0000313" key="2">
    <source>
        <dbReference type="Proteomes" id="UP001163324"/>
    </source>
</evidence>
<protein>
    <submittedName>
        <fullName evidence="1">Uncharacterized protein</fullName>
    </submittedName>
</protein>
<evidence type="ECO:0000313" key="1">
    <source>
        <dbReference type="EMBL" id="KAI9901048.1"/>
    </source>
</evidence>
<dbReference type="Proteomes" id="UP001163324">
    <property type="component" value="Chromosome 3"/>
</dbReference>
<reference evidence="1" key="1">
    <citation type="submission" date="2022-10" db="EMBL/GenBank/DDBJ databases">
        <title>Complete Genome of Trichothecium roseum strain YXFP-22015, a Plant Pathogen Isolated from Citrus.</title>
        <authorList>
            <person name="Wang Y."/>
            <person name="Zhu L."/>
        </authorList>
    </citation>
    <scope>NUCLEOTIDE SEQUENCE</scope>
    <source>
        <strain evidence="1">YXFP-22015</strain>
    </source>
</reference>
<proteinExistence type="predicted"/>
<comment type="caution">
    <text evidence="1">The sequence shown here is derived from an EMBL/GenBank/DDBJ whole genome shotgun (WGS) entry which is preliminary data.</text>
</comment>
<accession>A0ACC0V4A8</accession>
<organism evidence="1 2">
    <name type="scientific">Trichothecium roseum</name>
    <dbReference type="NCBI Taxonomy" id="47278"/>
    <lineage>
        <taxon>Eukaryota</taxon>
        <taxon>Fungi</taxon>
        <taxon>Dikarya</taxon>
        <taxon>Ascomycota</taxon>
        <taxon>Pezizomycotina</taxon>
        <taxon>Sordariomycetes</taxon>
        <taxon>Hypocreomycetidae</taxon>
        <taxon>Hypocreales</taxon>
        <taxon>Hypocreales incertae sedis</taxon>
        <taxon>Trichothecium</taxon>
    </lineage>
</organism>
<gene>
    <name evidence="1" type="ORF">N3K66_002865</name>
</gene>
<keyword evidence="2" id="KW-1185">Reference proteome</keyword>
<sequence length="517" mass="58212">MSQTNAKRNKEISADPDQQEKKRLQNRLAQQAFRRRQAESLRQLRNAANQAPESERLASLQRENARLRAQLVDVQGKLNSLLTTMQTLSNTVTHALDDDDEGVNDAKGTTEIEEQMESRWQIGPITTAQTSKRRKTTSPLGLLQLPKDAFLDSSSSSNSINNQVKDSLTSQSDQLGPNSMATTPMSMFDKNPLDQQIPDIWSFEYQMGTQRYLDAISASPPMRDDAAWQSNSPFSDHIDILQSLLRIKLSKPNLLSQTTSDTFSLYQPVLTVLAMFNSLTRPDVMAWYAKTRFYHIVELTAWELRPCPATFERIHQVYRPTPMQLEHQNQYPRVINWIPFPPIRNRLIQLHAANPNIDQVFCDAVSGYVVEALLSDLVVGPPIKVYVRVTDLINSMNAPISQGDGEGEGEQQSGGRAKTLPAPDVTSLFACQTYAKAAFYFLNMDKGASFYKVDPAFYGKYPELWDPASNIIAEGIPLKPDVQAVLTYPQPLNPSIVETYRSFIDFSIDGFDRLTLL</sequence>